<dbReference type="Pfam" id="PF01030">
    <property type="entry name" value="Recep_L_domain"/>
    <property type="match status" value="1"/>
</dbReference>
<dbReference type="InterPro" id="IPR036941">
    <property type="entry name" value="Rcpt_L-dom_sf"/>
</dbReference>
<evidence type="ECO:0000256" key="1">
    <source>
        <dbReference type="ARBA" id="ARBA00004479"/>
    </source>
</evidence>
<protein>
    <submittedName>
        <fullName evidence="6">Uncharacterized protein</fullName>
    </submittedName>
</protein>
<keyword evidence="2" id="KW-0418">Kinase</keyword>
<sequence length="207" mass="22719">MAGPLNDILVDDSVEIGVGEGKILSCTDDCDVEDESKCRRVVHARGEQLSCWNKHTCQEDCPYDRINGTVGPGCADSNGAKCHAQCVAGCTVPDDDTACYGCLHYNHNIRRTRNAAENALVNAYENVLETSQSTAMQLKHCSVIEGYLEVEMRVGMSAVAASQLTDVFGKITTIDGYFVVRLSPSFVNLHMFRSLTRITGRSLYRDK</sequence>
<feature type="domain" description="Furin-like cysteine-rich" evidence="4">
    <location>
        <begin position="36"/>
        <end position="112"/>
    </location>
</feature>
<dbReference type="InterPro" id="IPR000494">
    <property type="entry name" value="Rcpt_L-dom"/>
</dbReference>
<dbReference type="OrthoDB" id="546826at2759"/>
<dbReference type="EMBL" id="KZ347654">
    <property type="protein sequence ID" value="PIO67344.1"/>
    <property type="molecule type" value="Genomic_DNA"/>
</dbReference>
<dbReference type="GO" id="GO:0016020">
    <property type="term" value="C:membrane"/>
    <property type="evidence" value="ECO:0007669"/>
    <property type="project" value="UniProtKB-SubCell"/>
</dbReference>
<proteinExistence type="predicted"/>
<evidence type="ECO:0000313" key="7">
    <source>
        <dbReference type="Proteomes" id="UP000230423"/>
    </source>
</evidence>
<keyword evidence="2" id="KW-0808">Transferase</keyword>
<dbReference type="Gene3D" id="3.80.20.20">
    <property type="entry name" value="Receptor L-domain"/>
    <property type="match status" value="2"/>
</dbReference>
<dbReference type="GO" id="GO:0004713">
    <property type="term" value="F:protein tyrosine kinase activity"/>
    <property type="evidence" value="ECO:0007669"/>
    <property type="project" value="UniProtKB-KW"/>
</dbReference>
<dbReference type="Proteomes" id="UP000230423">
    <property type="component" value="Unassembled WGS sequence"/>
</dbReference>
<name>A0A2G9UAV9_TELCI</name>
<dbReference type="SUPFAM" id="SSF52058">
    <property type="entry name" value="L domain-like"/>
    <property type="match status" value="1"/>
</dbReference>
<dbReference type="Pfam" id="PF00757">
    <property type="entry name" value="Furin-like"/>
    <property type="match status" value="1"/>
</dbReference>
<evidence type="ECO:0000256" key="2">
    <source>
        <dbReference type="ARBA" id="ARBA00023137"/>
    </source>
</evidence>
<dbReference type="InterPro" id="IPR006211">
    <property type="entry name" value="Furin-like_Cys-rich_dom"/>
</dbReference>
<evidence type="ECO:0000256" key="3">
    <source>
        <dbReference type="ARBA" id="ARBA00023180"/>
    </source>
</evidence>
<keyword evidence="7" id="KW-1185">Reference proteome</keyword>
<keyword evidence="2" id="KW-0829">Tyrosine-protein kinase</keyword>
<evidence type="ECO:0000259" key="5">
    <source>
        <dbReference type="Pfam" id="PF01030"/>
    </source>
</evidence>
<feature type="domain" description="Receptor L-domain" evidence="5">
    <location>
        <begin position="140"/>
        <end position="206"/>
    </location>
</feature>
<comment type="subcellular location">
    <subcellularLocation>
        <location evidence="1">Membrane</location>
        <topology evidence="1">Single-pass type I membrane protein</topology>
    </subcellularLocation>
</comment>
<reference evidence="6 7" key="1">
    <citation type="submission" date="2015-09" db="EMBL/GenBank/DDBJ databases">
        <title>Draft genome of the parasitic nematode Teladorsagia circumcincta isolate WARC Sus (inbred).</title>
        <authorList>
            <person name="Mitreva M."/>
        </authorList>
    </citation>
    <scope>NUCLEOTIDE SEQUENCE [LARGE SCALE GENOMIC DNA]</scope>
    <source>
        <strain evidence="6 7">S</strain>
    </source>
</reference>
<organism evidence="6 7">
    <name type="scientific">Teladorsagia circumcincta</name>
    <name type="common">Brown stomach worm</name>
    <name type="synonym">Ostertagia circumcincta</name>
    <dbReference type="NCBI Taxonomy" id="45464"/>
    <lineage>
        <taxon>Eukaryota</taxon>
        <taxon>Metazoa</taxon>
        <taxon>Ecdysozoa</taxon>
        <taxon>Nematoda</taxon>
        <taxon>Chromadorea</taxon>
        <taxon>Rhabditida</taxon>
        <taxon>Rhabditina</taxon>
        <taxon>Rhabditomorpha</taxon>
        <taxon>Strongyloidea</taxon>
        <taxon>Trichostrongylidae</taxon>
        <taxon>Teladorsagia</taxon>
    </lineage>
</organism>
<evidence type="ECO:0000259" key="4">
    <source>
        <dbReference type="Pfam" id="PF00757"/>
    </source>
</evidence>
<accession>A0A2G9UAV9</accession>
<keyword evidence="3" id="KW-0325">Glycoprotein</keyword>
<dbReference type="AlphaFoldDB" id="A0A2G9UAV9"/>
<evidence type="ECO:0000313" key="6">
    <source>
        <dbReference type="EMBL" id="PIO67344.1"/>
    </source>
</evidence>
<gene>
    <name evidence="6" type="ORF">TELCIR_10910</name>
</gene>